<keyword evidence="2" id="KW-1185">Reference proteome</keyword>
<evidence type="ECO:0000313" key="2">
    <source>
        <dbReference type="Proteomes" id="UP000028123"/>
    </source>
</evidence>
<comment type="caution">
    <text evidence="1">The sequence shown here is derived from an EMBL/GenBank/DDBJ whole genome shotgun (WGS) entry which is preliminary data.</text>
</comment>
<accession>A0A081NU60</accession>
<protein>
    <submittedName>
        <fullName evidence="1">Uncharacterized protein</fullName>
    </submittedName>
</protein>
<gene>
    <name evidence="1" type="ORF">ET33_28695</name>
</gene>
<dbReference type="AlphaFoldDB" id="A0A081NU60"/>
<dbReference type="OrthoDB" id="2966251at2"/>
<sequence length="146" mass="17142">MRLVTTMMTTEELSDSDISKATNILLSRFKNKFEIYKYNYDGRKYREVDIDLFDVVFSKEKIYDEIDNLISAYEEIMNTIPIQIDFIAGNDDTDSAVIKYEQDIQDIKDFGLFVTKRTIPNIQPYYSSQICNAYVNLTHVSFGIYY</sequence>
<dbReference type="eggNOG" id="ENOG5033W0H">
    <property type="taxonomic scope" value="Bacteria"/>
</dbReference>
<dbReference type="Proteomes" id="UP000028123">
    <property type="component" value="Unassembled WGS sequence"/>
</dbReference>
<dbReference type="EMBL" id="JNVM01000048">
    <property type="protein sequence ID" value="KEQ21983.1"/>
    <property type="molecule type" value="Genomic_DNA"/>
</dbReference>
<organism evidence="1 2">
    <name type="scientific">Paenibacillus tyrfis</name>
    <dbReference type="NCBI Taxonomy" id="1501230"/>
    <lineage>
        <taxon>Bacteria</taxon>
        <taxon>Bacillati</taxon>
        <taxon>Bacillota</taxon>
        <taxon>Bacilli</taxon>
        <taxon>Bacillales</taxon>
        <taxon>Paenibacillaceae</taxon>
        <taxon>Paenibacillus</taxon>
    </lineage>
</organism>
<evidence type="ECO:0000313" key="1">
    <source>
        <dbReference type="EMBL" id="KEQ21983.1"/>
    </source>
</evidence>
<reference evidence="1 2" key="1">
    <citation type="submission" date="2014-06" db="EMBL/GenBank/DDBJ databases">
        <title>Draft genome sequence of Paenibacillus sp. MSt1.</title>
        <authorList>
            <person name="Aw Y.K."/>
            <person name="Ong K.S."/>
            <person name="Gan H.M."/>
            <person name="Lee S.M."/>
        </authorList>
    </citation>
    <scope>NUCLEOTIDE SEQUENCE [LARGE SCALE GENOMIC DNA]</scope>
    <source>
        <strain evidence="1 2">MSt1</strain>
    </source>
</reference>
<dbReference type="RefSeq" id="WP_036692847.1">
    <property type="nucleotide sequence ID" value="NZ_JNVM01000048.1"/>
</dbReference>
<proteinExistence type="predicted"/>
<name>A0A081NU60_9BACL</name>